<dbReference type="AlphaFoldDB" id="A0A553NJ85"/>
<evidence type="ECO:0000313" key="1">
    <source>
        <dbReference type="EMBL" id="TRY65479.1"/>
    </source>
</evidence>
<proteinExistence type="predicted"/>
<name>A0A553NJ85_9TELE</name>
<dbReference type="Proteomes" id="UP000316079">
    <property type="component" value="Unassembled WGS sequence"/>
</dbReference>
<protein>
    <submittedName>
        <fullName evidence="1">Uncharacterized protein</fullName>
    </submittedName>
</protein>
<organism evidence="1 2">
    <name type="scientific">Danionella cerebrum</name>
    <dbReference type="NCBI Taxonomy" id="2873325"/>
    <lineage>
        <taxon>Eukaryota</taxon>
        <taxon>Metazoa</taxon>
        <taxon>Chordata</taxon>
        <taxon>Craniata</taxon>
        <taxon>Vertebrata</taxon>
        <taxon>Euteleostomi</taxon>
        <taxon>Actinopterygii</taxon>
        <taxon>Neopterygii</taxon>
        <taxon>Teleostei</taxon>
        <taxon>Ostariophysi</taxon>
        <taxon>Cypriniformes</taxon>
        <taxon>Danionidae</taxon>
        <taxon>Danioninae</taxon>
        <taxon>Danionella</taxon>
    </lineage>
</organism>
<gene>
    <name evidence="1" type="ORF">DNTS_017939</name>
</gene>
<feature type="non-terminal residue" evidence="1">
    <location>
        <position position="1"/>
    </location>
</feature>
<accession>A0A553NJ85</accession>
<comment type="caution">
    <text evidence="1">The sequence shown here is derived from an EMBL/GenBank/DDBJ whole genome shotgun (WGS) entry which is preliminary data.</text>
</comment>
<sequence length="198" mass="22122">LLSFVSLEENNNCFSEEFSFEQLDKQLGDIKNCLETSSDKWTSHQMANIFNQLQTLAAIIQKKDNKALQNLLAKNCSAPTVPENGGLLCASVKNRTFCKPMCNEGYDFNFIRRSRLFEECSASTKHKWTTQFIGGNKLAICIKSHLSVSGAPTAYFDGLDCHKTKSDVQLVENITSVFQSELAMVGITEIESLRLFCG</sequence>
<dbReference type="EMBL" id="SRMA01026910">
    <property type="protein sequence ID" value="TRY65479.1"/>
    <property type="molecule type" value="Genomic_DNA"/>
</dbReference>
<evidence type="ECO:0000313" key="2">
    <source>
        <dbReference type="Proteomes" id="UP000316079"/>
    </source>
</evidence>
<dbReference type="OrthoDB" id="9948000at2759"/>
<keyword evidence="2" id="KW-1185">Reference proteome</keyword>
<reference evidence="1 2" key="1">
    <citation type="journal article" date="2019" name="Sci. Data">
        <title>Hybrid genome assembly and annotation of Danionella translucida.</title>
        <authorList>
            <person name="Kadobianskyi M."/>
            <person name="Schulze L."/>
            <person name="Schuelke M."/>
            <person name="Judkewitz B."/>
        </authorList>
    </citation>
    <scope>NUCLEOTIDE SEQUENCE [LARGE SCALE GENOMIC DNA]</scope>
    <source>
        <strain evidence="1 2">Bolton</strain>
    </source>
</reference>